<organism evidence="1 2">
    <name type="scientific">Fimbriiglobus ruber</name>
    <dbReference type="NCBI Taxonomy" id="1908690"/>
    <lineage>
        <taxon>Bacteria</taxon>
        <taxon>Pseudomonadati</taxon>
        <taxon>Planctomycetota</taxon>
        <taxon>Planctomycetia</taxon>
        <taxon>Gemmatales</taxon>
        <taxon>Gemmataceae</taxon>
        <taxon>Fimbriiglobus</taxon>
    </lineage>
</organism>
<evidence type="ECO:0000313" key="1">
    <source>
        <dbReference type="EMBL" id="OWK41956.1"/>
    </source>
</evidence>
<accession>A0A225DWD0</accession>
<dbReference type="Proteomes" id="UP000214646">
    <property type="component" value="Unassembled WGS sequence"/>
</dbReference>
<comment type="caution">
    <text evidence="1">The sequence shown here is derived from an EMBL/GenBank/DDBJ whole genome shotgun (WGS) entry which is preliminary data.</text>
</comment>
<dbReference type="RefSeq" id="WP_088255166.1">
    <property type="nucleotide sequence ID" value="NZ_NIDE01000005.1"/>
</dbReference>
<evidence type="ECO:0000313" key="2">
    <source>
        <dbReference type="Proteomes" id="UP000214646"/>
    </source>
</evidence>
<dbReference type="EMBL" id="NIDE01000005">
    <property type="protein sequence ID" value="OWK41956.1"/>
    <property type="molecule type" value="Genomic_DNA"/>
</dbReference>
<reference evidence="2" key="1">
    <citation type="submission" date="2017-06" db="EMBL/GenBank/DDBJ databases">
        <title>Genome analysis of Fimbriiglobus ruber SP5, the first member of the order Planctomycetales with confirmed chitinolytic capability.</title>
        <authorList>
            <person name="Ravin N.V."/>
            <person name="Rakitin A.L."/>
            <person name="Ivanova A.A."/>
            <person name="Beletsky A.V."/>
            <person name="Kulichevskaya I.S."/>
            <person name="Mardanov A.V."/>
            <person name="Dedysh S.N."/>
        </authorList>
    </citation>
    <scope>NUCLEOTIDE SEQUENCE [LARGE SCALE GENOMIC DNA]</scope>
    <source>
        <strain evidence="2">SP5</strain>
    </source>
</reference>
<keyword evidence="2" id="KW-1185">Reference proteome</keyword>
<protein>
    <submittedName>
        <fullName evidence="1">Uncharacterized protein</fullName>
    </submittedName>
</protein>
<name>A0A225DWD0_9BACT</name>
<sequence>MGSPSRLVRADLTADALCPLVRATSDGIPDARTGPPAIPLGDALMSAFAMFSLKDPSLLAFDHRRRDPNDNFRTVYGITRVPSDTQMRDLLDPVDPAALRPAFRDVFRRLQRDHVLDTFGYLGGQYLISVDGTNSFATTSDGIHCPECLVKRNRVGVRATQK</sequence>
<proteinExistence type="predicted"/>
<dbReference type="AlphaFoldDB" id="A0A225DWD0"/>
<gene>
    <name evidence="1" type="ORF">FRUB_04034</name>
</gene>
<dbReference type="OrthoDB" id="301973at2"/>